<keyword evidence="2" id="KW-1185">Reference proteome</keyword>
<dbReference type="SUPFAM" id="SSF50630">
    <property type="entry name" value="Acid proteases"/>
    <property type="match status" value="1"/>
</dbReference>
<dbReference type="InterPro" id="IPR021109">
    <property type="entry name" value="Peptidase_aspartic_dom_sf"/>
</dbReference>
<organism evidence="1 2">
    <name type="scientific">Anabarilius grahami</name>
    <name type="common">Kanglang fish</name>
    <name type="synonym">Barilius grahami</name>
    <dbReference type="NCBI Taxonomy" id="495550"/>
    <lineage>
        <taxon>Eukaryota</taxon>
        <taxon>Metazoa</taxon>
        <taxon>Chordata</taxon>
        <taxon>Craniata</taxon>
        <taxon>Vertebrata</taxon>
        <taxon>Euteleostomi</taxon>
        <taxon>Actinopterygii</taxon>
        <taxon>Neopterygii</taxon>
        <taxon>Teleostei</taxon>
        <taxon>Ostariophysi</taxon>
        <taxon>Cypriniformes</taxon>
        <taxon>Xenocyprididae</taxon>
        <taxon>Xenocypridinae</taxon>
        <taxon>Xenocypridinae incertae sedis</taxon>
        <taxon>Anabarilius</taxon>
    </lineage>
</organism>
<dbReference type="EMBL" id="RJVU01050885">
    <property type="protein sequence ID" value="ROL41957.1"/>
    <property type="molecule type" value="Genomic_DNA"/>
</dbReference>
<gene>
    <name evidence="1" type="ORF">DPX16_23550</name>
</gene>
<reference evidence="1 2" key="1">
    <citation type="submission" date="2018-10" db="EMBL/GenBank/DDBJ databases">
        <title>Genome assembly for a Yunnan-Guizhou Plateau 3E fish, Anabarilius grahami (Regan), and its evolutionary and genetic applications.</title>
        <authorList>
            <person name="Jiang W."/>
        </authorList>
    </citation>
    <scope>NUCLEOTIDE SEQUENCE [LARGE SCALE GENOMIC DNA]</scope>
    <source>
        <strain evidence="1">AG-KIZ</strain>
        <tissue evidence="1">Muscle</tissue>
    </source>
</reference>
<protein>
    <recommendedName>
        <fullName evidence="3">Peptidase A2 domain-containing protein</fullName>
    </recommendedName>
</protein>
<evidence type="ECO:0008006" key="3">
    <source>
        <dbReference type="Google" id="ProtNLM"/>
    </source>
</evidence>
<dbReference type="OrthoDB" id="775972at2759"/>
<name>A0A3N0Y716_ANAGA</name>
<evidence type="ECO:0000313" key="2">
    <source>
        <dbReference type="Proteomes" id="UP000281406"/>
    </source>
</evidence>
<evidence type="ECO:0000313" key="1">
    <source>
        <dbReference type="EMBL" id="ROL41957.1"/>
    </source>
</evidence>
<proteinExistence type="predicted"/>
<sequence length="332" mass="37062">MIEETDLSDTFFVGMVTCENMLESENIQNGQLSVDAQSQEDAVKNDKWIAPLEINRALVTLKLDTGAKANLISMSDIKKMTDKPKIRKKSILLKDYNGQSIDSLGICKLKVAVKDKVHNLLFSVVAENLESLLGDKAYESLNLVKRVYHINHDNSVSNNASEWELDQEGEVEARDITAVVRARDITAVVRARSDLTNRVLNAVGHWGVLEWVPLDSEEPVEGHDKTQIPPGPPLGVGEINTEPSERLPPQTVPASALHFTSYPLPTSTQMPSYTLFTAALVPTLTHNTALELLLVLIFRSLSMVRWTFWPIFQRSQILLRCKREPIASQLVV</sequence>
<accession>A0A3N0Y716</accession>
<dbReference type="AlphaFoldDB" id="A0A3N0Y716"/>
<dbReference type="Gene3D" id="2.40.70.10">
    <property type="entry name" value="Acid Proteases"/>
    <property type="match status" value="1"/>
</dbReference>
<dbReference type="Proteomes" id="UP000281406">
    <property type="component" value="Unassembled WGS sequence"/>
</dbReference>
<comment type="caution">
    <text evidence="1">The sequence shown here is derived from an EMBL/GenBank/DDBJ whole genome shotgun (WGS) entry which is preliminary data.</text>
</comment>